<evidence type="ECO:0000259" key="1">
    <source>
        <dbReference type="Pfam" id="PF08044"/>
    </source>
</evidence>
<dbReference type="RefSeq" id="WP_318597224.1">
    <property type="nucleotide sequence ID" value="NZ_JAWSTH010000024.1"/>
</dbReference>
<evidence type="ECO:0000313" key="2">
    <source>
        <dbReference type="EMBL" id="MDW5594891.1"/>
    </source>
</evidence>
<keyword evidence="3" id="KW-1185">Reference proteome</keyword>
<organism evidence="2 3">
    <name type="scientific">Conexibacter stalactiti</name>
    <dbReference type="NCBI Taxonomy" id="1940611"/>
    <lineage>
        <taxon>Bacteria</taxon>
        <taxon>Bacillati</taxon>
        <taxon>Actinomycetota</taxon>
        <taxon>Thermoleophilia</taxon>
        <taxon>Solirubrobacterales</taxon>
        <taxon>Conexibacteraceae</taxon>
        <taxon>Conexibacter</taxon>
    </lineage>
</organism>
<dbReference type="Pfam" id="PF08044">
    <property type="entry name" value="DUF1707"/>
    <property type="match status" value="1"/>
</dbReference>
<dbReference type="Proteomes" id="UP001284601">
    <property type="component" value="Unassembled WGS sequence"/>
</dbReference>
<accession>A0ABU4HNJ6</accession>
<comment type="caution">
    <text evidence="2">The sequence shown here is derived from an EMBL/GenBank/DDBJ whole genome shotgun (WGS) entry which is preliminary data.</text>
</comment>
<sequence length="220" mass="23426">MGQPPLRASDADREQVIALLRQASVDGRLTVEELADRAELAQDARTYDELRAIAADLLPGGRLPTAAAPLDAAALGTAVERHRAVLSSLDRRGRWVLAPRSRFGATLGSVSLDLRQAVMPGPEIEIELKAVLGSCELIVPDGTDVRVSGGNVLGSCELHLGAEAPPPGAPIVRVVVRGALGSVEVRSEGARLGDRFKQEVRKLADRLMVPPPPKRPRTPR</sequence>
<proteinExistence type="predicted"/>
<dbReference type="PANTHER" id="PTHR40763">
    <property type="entry name" value="MEMBRANE PROTEIN-RELATED"/>
    <property type="match status" value="1"/>
</dbReference>
<gene>
    <name evidence="2" type="ORF">R7226_11110</name>
</gene>
<dbReference type="InterPro" id="IPR012551">
    <property type="entry name" value="DUF1707_SHOCT-like"/>
</dbReference>
<protein>
    <submittedName>
        <fullName evidence="2">DUF1707 domain-containing protein</fullName>
    </submittedName>
</protein>
<evidence type="ECO:0000313" key="3">
    <source>
        <dbReference type="Proteomes" id="UP001284601"/>
    </source>
</evidence>
<name>A0ABU4HNJ6_9ACTN</name>
<reference evidence="3" key="1">
    <citation type="submission" date="2023-07" db="EMBL/GenBank/DDBJ databases">
        <title>Conexibacter stalactiti sp. nov., isolated from stalactites in a lava cave and emended description of the genus Conexibacter.</title>
        <authorList>
            <person name="Lee S.D."/>
        </authorList>
    </citation>
    <scope>NUCLEOTIDE SEQUENCE [LARGE SCALE GENOMIC DNA]</scope>
    <source>
        <strain evidence="3">KCTC 39840</strain>
    </source>
</reference>
<reference evidence="2 3" key="2">
    <citation type="submission" date="2023-10" db="EMBL/GenBank/DDBJ databases">
        <authorList>
            <person name="Han X.F."/>
        </authorList>
    </citation>
    <scope>NUCLEOTIDE SEQUENCE [LARGE SCALE GENOMIC DNA]</scope>
    <source>
        <strain evidence="2 3">KCTC 39840</strain>
    </source>
</reference>
<dbReference type="EMBL" id="JAWSTH010000024">
    <property type="protein sequence ID" value="MDW5594891.1"/>
    <property type="molecule type" value="Genomic_DNA"/>
</dbReference>
<feature type="domain" description="DUF1707" evidence="1">
    <location>
        <begin position="6"/>
        <end position="57"/>
    </location>
</feature>
<dbReference type="PANTHER" id="PTHR40763:SF4">
    <property type="entry name" value="DUF1707 DOMAIN-CONTAINING PROTEIN"/>
    <property type="match status" value="1"/>
</dbReference>